<reference evidence="4 5" key="1">
    <citation type="submission" date="2016-02" db="EMBL/GenBank/DDBJ databases">
        <title>Draft genome sequence of Thermodesulfatator sp. S606.</title>
        <authorList>
            <person name="Lai Q."/>
            <person name="Cao J."/>
            <person name="Dupont S."/>
            <person name="Shao Z."/>
            <person name="Jebbar M."/>
            <person name="Alain K."/>
        </authorList>
    </citation>
    <scope>NUCLEOTIDE SEQUENCE [LARGE SCALE GENOMIC DNA]</scope>
    <source>
        <strain evidence="4 5">S606</strain>
    </source>
</reference>
<keyword evidence="3" id="KW-1133">Transmembrane helix</keyword>
<organism evidence="4 5">
    <name type="scientific">Thermodesulfatator autotrophicus</name>
    <dbReference type="NCBI Taxonomy" id="1795632"/>
    <lineage>
        <taxon>Bacteria</taxon>
        <taxon>Pseudomonadati</taxon>
        <taxon>Thermodesulfobacteriota</taxon>
        <taxon>Thermodesulfobacteria</taxon>
        <taxon>Thermodesulfobacteriales</taxon>
        <taxon>Thermodesulfatatoraceae</taxon>
        <taxon>Thermodesulfatator</taxon>
    </lineage>
</organism>
<feature type="transmembrane region" description="Helical" evidence="3">
    <location>
        <begin position="37"/>
        <end position="66"/>
    </location>
</feature>
<evidence type="ECO:0000256" key="1">
    <source>
        <dbReference type="ARBA" id="ARBA00022679"/>
    </source>
</evidence>
<evidence type="ECO:0000256" key="3">
    <source>
        <dbReference type="SAM" id="Phobius"/>
    </source>
</evidence>
<accession>A0A177E8H1</accession>
<dbReference type="GO" id="GO:0016780">
    <property type="term" value="F:phosphotransferase activity, for other substituted phosphate groups"/>
    <property type="evidence" value="ECO:0007669"/>
    <property type="project" value="InterPro"/>
</dbReference>
<comment type="similarity">
    <text evidence="2">Belongs to the CDP-alcohol phosphatidyltransferase class-I family.</text>
</comment>
<dbReference type="GO" id="GO:0016020">
    <property type="term" value="C:membrane"/>
    <property type="evidence" value="ECO:0007669"/>
    <property type="project" value="InterPro"/>
</dbReference>
<dbReference type="Proteomes" id="UP000076964">
    <property type="component" value="Unassembled WGS sequence"/>
</dbReference>
<keyword evidence="5" id="KW-1185">Reference proteome</keyword>
<sequence length="196" mass="21415">MSSFTFTDRIREISRPFLLPIVNFLARLKVPPNAVSLAGFLGCVATGVAIAFGYFQLAGIFLLIFGPLDAIDGLLARSTGQKSIFGAFFDSTLDRYAEIAIFGGFLYFAFNSQAPLVGYLAFAALCGSLMVSYTRARAEALGLDCKVGLLTRFERLALLTAGLLLGWFVPILAILAIFANITALQRIFHVWRQTRN</sequence>
<dbReference type="Gene3D" id="1.20.120.1760">
    <property type="match status" value="1"/>
</dbReference>
<dbReference type="PROSITE" id="PS00379">
    <property type="entry name" value="CDP_ALCOHOL_P_TRANSF"/>
    <property type="match status" value="1"/>
</dbReference>
<proteinExistence type="inferred from homology"/>
<evidence type="ECO:0000313" key="5">
    <source>
        <dbReference type="Proteomes" id="UP000076964"/>
    </source>
</evidence>
<dbReference type="Pfam" id="PF01066">
    <property type="entry name" value="CDP-OH_P_transf"/>
    <property type="match status" value="1"/>
</dbReference>
<dbReference type="AlphaFoldDB" id="A0A177E8H1"/>
<feature type="transmembrane region" description="Helical" evidence="3">
    <location>
        <begin position="116"/>
        <end position="136"/>
    </location>
</feature>
<dbReference type="InterPro" id="IPR043130">
    <property type="entry name" value="CDP-OH_PTrfase_TM_dom"/>
</dbReference>
<evidence type="ECO:0000256" key="2">
    <source>
        <dbReference type="RuleBase" id="RU003750"/>
    </source>
</evidence>
<keyword evidence="3" id="KW-0472">Membrane</keyword>
<keyword evidence="3" id="KW-0812">Transmembrane</keyword>
<dbReference type="RefSeq" id="WP_068541137.1">
    <property type="nucleotide sequence ID" value="NZ_LSFI01000008.1"/>
</dbReference>
<comment type="caution">
    <text evidence="4">The sequence shown here is derived from an EMBL/GenBank/DDBJ whole genome shotgun (WGS) entry which is preliminary data.</text>
</comment>
<dbReference type="InterPro" id="IPR048254">
    <property type="entry name" value="CDP_ALCOHOL_P_TRANSF_CS"/>
</dbReference>
<dbReference type="InterPro" id="IPR000462">
    <property type="entry name" value="CDP-OH_P_trans"/>
</dbReference>
<gene>
    <name evidence="4" type="ORF">TH606_02580</name>
</gene>
<evidence type="ECO:0008006" key="6">
    <source>
        <dbReference type="Google" id="ProtNLM"/>
    </source>
</evidence>
<dbReference type="GO" id="GO:0008654">
    <property type="term" value="P:phospholipid biosynthetic process"/>
    <property type="evidence" value="ECO:0007669"/>
    <property type="project" value="InterPro"/>
</dbReference>
<name>A0A177E8H1_9BACT</name>
<keyword evidence="1 2" id="KW-0808">Transferase</keyword>
<feature type="transmembrane region" description="Helical" evidence="3">
    <location>
        <begin position="87"/>
        <end position="110"/>
    </location>
</feature>
<evidence type="ECO:0000313" key="4">
    <source>
        <dbReference type="EMBL" id="OAG28257.1"/>
    </source>
</evidence>
<dbReference type="STRING" id="1795632.TH606_02580"/>
<dbReference type="EMBL" id="LSFI01000008">
    <property type="protein sequence ID" value="OAG28257.1"/>
    <property type="molecule type" value="Genomic_DNA"/>
</dbReference>
<dbReference type="OrthoDB" id="116551at2"/>
<feature type="transmembrane region" description="Helical" evidence="3">
    <location>
        <begin position="156"/>
        <end position="181"/>
    </location>
</feature>
<protein>
    <recommendedName>
        <fullName evidence="6">CDP-alcohol phosphatidyltransferase</fullName>
    </recommendedName>
</protein>